<dbReference type="Gene3D" id="3.20.20.150">
    <property type="entry name" value="Divalent-metal-dependent TIM barrel enzymes"/>
    <property type="match status" value="1"/>
</dbReference>
<dbReference type="SUPFAM" id="SSF51658">
    <property type="entry name" value="Xylose isomerase-like"/>
    <property type="match status" value="1"/>
</dbReference>
<name>A0A1Y1S1S7_9SPIO</name>
<dbReference type="OrthoDB" id="9779184at2"/>
<reference evidence="2 3" key="1">
    <citation type="submission" date="2017-03" db="EMBL/GenBank/DDBJ databases">
        <title>Draft Genome sequence of Marispirochaeta sp. strain JC444.</title>
        <authorList>
            <person name="Shivani Y."/>
            <person name="Subhash Y."/>
            <person name="Sasikala C."/>
            <person name="Ramana C."/>
        </authorList>
    </citation>
    <scope>NUCLEOTIDE SEQUENCE [LARGE SCALE GENOMIC DNA]</scope>
    <source>
        <strain evidence="2 3">JC444</strain>
    </source>
</reference>
<proteinExistence type="predicted"/>
<accession>A0A1Y1S1S7</accession>
<evidence type="ECO:0000313" key="3">
    <source>
        <dbReference type="Proteomes" id="UP000192343"/>
    </source>
</evidence>
<dbReference type="GO" id="GO:0016853">
    <property type="term" value="F:isomerase activity"/>
    <property type="evidence" value="ECO:0007669"/>
    <property type="project" value="UniProtKB-KW"/>
</dbReference>
<gene>
    <name evidence="2" type="ORF">B4O97_01740</name>
</gene>
<dbReference type="Pfam" id="PF01261">
    <property type="entry name" value="AP_endonuc_2"/>
    <property type="match status" value="1"/>
</dbReference>
<keyword evidence="2" id="KW-0413">Isomerase</keyword>
<dbReference type="EMBL" id="MWQY01000002">
    <property type="protein sequence ID" value="ORC37748.1"/>
    <property type="molecule type" value="Genomic_DNA"/>
</dbReference>
<dbReference type="InterPro" id="IPR036237">
    <property type="entry name" value="Xyl_isomerase-like_sf"/>
</dbReference>
<dbReference type="RefSeq" id="WP_083047710.1">
    <property type="nucleotide sequence ID" value="NZ_MWQY01000002.1"/>
</dbReference>
<dbReference type="PANTHER" id="PTHR12110:SF21">
    <property type="entry name" value="XYLOSE ISOMERASE-LIKE TIM BARREL DOMAIN-CONTAINING PROTEIN"/>
    <property type="match status" value="1"/>
</dbReference>
<dbReference type="InterPro" id="IPR050312">
    <property type="entry name" value="IolE/XylAMocC-like"/>
</dbReference>
<dbReference type="Proteomes" id="UP000192343">
    <property type="component" value="Unassembled WGS sequence"/>
</dbReference>
<evidence type="ECO:0000313" key="2">
    <source>
        <dbReference type="EMBL" id="ORC37748.1"/>
    </source>
</evidence>
<evidence type="ECO:0000259" key="1">
    <source>
        <dbReference type="Pfam" id="PF01261"/>
    </source>
</evidence>
<keyword evidence="3" id="KW-1185">Reference proteome</keyword>
<dbReference type="AlphaFoldDB" id="A0A1Y1S1S7"/>
<dbReference type="STRING" id="1963862.B4O97_01740"/>
<feature type="domain" description="Xylose isomerase-like TIM barrel" evidence="1">
    <location>
        <begin position="22"/>
        <end position="323"/>
    </location>
</feature>
<sequence length="377" mass="42177">MNNPVWIMSSAYPKLSLEELMQRAVRIGVQGLELCVFRRDGTRVDHVATHLDYENFDSGRAKQIVDSFNEKGLRFSIGAFENLIGGDEAERIKNQNHLLKLIRMAALLGGDENGITVGTFVGYNHEWDLEEGSFEKNLREYRRIFAPVISYAEDLGVTVVYENCPMEGWCSAGFTSTMNNLPSTLAARKLMYELIPSRAHGETYDPSHDVWQFVDPVDVLRHSDMGRIKSVHLKATRMKKDAASIHWGNVFGKQLVAKELADAAGVPLPLNEWDRFSYEPMVPGFGGSDSMDWRSFIDYLMQNNFEGVFSIENEGLNSKGTENDGAIEQGFSACLSFIRPMIWPLASGTGYSYPGQTALTVPSAKKLPLVEIRDLTA</sequence>
<organism evidence="2 3">
    <name type="scientific">Marispirochaeta aestuarii</name>
    <dbReference type="NCBI Taxonomy" id="1963862"/>
    <lineage>
        <taxon>Bacteria</taxon>
        <taxon>Pseudomonadati</taxon>
        <taxon>Spirochaetota</taxon>
        <taxon>Spirochaetia</taxon>
        <taxon>Spirochaetales</taxon>
        <taxon>Spirochaetaceae</taxon>
        <taxon>Marispirochaeta</taxon>
    </lineage>
</organism>
<protein>
    <submittedName>
        <fullName evidence="2">Sugar phosphate isomerase</fullName>
    </submittedName>
</protein>
<dbReference type="InterPro" id="IPR013022">
    <property type="entry name" value="Xyl_isomerase-like_TIM-brl"/>
</dbReference>
<comment type="caution">
    <text evidence="2">The sequence shown here is derived from an EMBL/GenBank/DDBJ whole genome shotgun (WGS) entry which is preliminary data.</text>
</comment>
<dbReference type="PANTHER" id="PTHR12110">
    <property type="entry name" value="HYDROXYPYRUVATE ISOMERASE"/>
    <property type="match status" value="1"/>
</dbReference>